<evidence type="ECO:0000256" key="6">
    <source>
        <dbReference type="PROSITE-ProRule" id="PRU00042"/>
    </source>
</evidence>
<gene>
    <name evidence="10" type="ORF">DSTB1V02_LOCUS9825</name>
</gene>
<dbReference type="EMBL" id="CAJPEV010002626">
    <property type="protein sequence ID" value="CAG0897528.1"/>
    <property type="molecule type" value="Genomic_DNA"/>
</dbReference>
<dbReference type="PANTHER" id="PTHR23110">
    <property type="entry name" value="BTB DOMAIN TRANSCRIPTION FACTOR"/>
    <property type="match status" value="1"/>
</dbReference>
<dbReference type="GO" id="GO:0008406">
    <property type="term" value="P:gonad development"/>
    <property type="evidence" value="ECO:0007669"/>
    <property type="project" value="UniProtKB-ARBA"/>
</dbReference>
<dbReference type="Gene3D" id="3.30.710.10">
    <property type="entry name" value="Potassium Channel Kv1.1, Chain A"/>
    <property type="match status" value="1"/>
</dbReference>
<feature type="compositionally biased region" description="Basic and acidic residues" evidence="7">
    <location>
        <begin position="393"/>
        <end position="404"/>
    </location>
</feature>
<feature type="compositionally biased region" description="Polar residues" evidence="7">
    <location>
        <begin position="479"/>
        <end position="494"/>
    </location>
</feature>
<keyword evidence="6" id="KW-0862">Zinc</keyword>
<evidence type="ECO:0000256" key="5">
    <source>
        <dbReference type="ARBA" id="ARBA00037382"/>
    </source>
</evidence>
<dbReference type="InterPro" id="IPR013087">
    <property type="entry name" value="Znf_C2H2_type"/>
</dbReference>
<dbReference type="PROSITE" id="PS50097">
    <property type="entry name" value="BTB"/>
    <property type="match status" value="1"/>
</dbReference>
<dbReference type="GO" id="GO:0007464">
    <property type="term" value="P:R3/R4 cell fate commitment"/>
    <property type="evidence" value="ECO:0007669"/>
    <property type="project" value="UniProtKB-ARBA"/>
</dbReference>
<dbReference type="InterPro" id="IPR036236">
    <property type="entry name" value="Znf_C2H2_sf"/>
</dbReference>
<evidence type="ECO:0000256" key="2">
    <source>
        <dbReference type="ARBA" id="ARBA00022782"/>
    </source>
</evidence>
<dbReference type="InterPro" id="IPR051095">
    <property type="entry name" value="Dros_DevTransReg"/>
</dbReference>
<evidence type="ECO:0000256" key="3">
    <source>
        <dbReference type="ARBA" id="ARBA00022902"/>
    </source>
</evidence>
<dbReference type="SUPFAM" id="SSF57667">
    <property type="entry name" value="beta-beta-alpha zinc fingers"/>
    <property type="match status" value="1"/>
</dbReference>
<dbReference type="EMBL" id="LR902143">
    <property type="protein sequence ID" value="CAD7250041.1"/>
    <property type="molecule type" value="Genomic_DNA"/>
</dbReference>
<evidence type="ECO:0000256" key="7">
    <source>
        <dbReference type="SAM" id="MobiDB-lite"/>
    </source>
</evidence>
<comment type="function">
    <text evidence="5">Putative transcription factor required for axon growth and guidance in the central and peripheral nervous systems. Repels CNS axons away from the midline by promoting the expression of the midline repellent sli and its receptor robo.</text>
</comment>
<sequence>MAKKYNLKWNSHHAETFADFETLRSREMFVDITLSCEGQTMKAHKLVLCSGSFLFQKLLLRENSTSPIIHFHGVDMMLLKLLLDFIYMGEVEVPTNQLDQFIALAESLEVKGLKKGTKNSDSYVDRSNDSDESKDRSKGSGASRDRSKGSAASKDRSKGSGASRDRPNGAESPRVGLGGIDSSRDRPNATNSSKDKPKGYGASRDRSKGSGASKDRSKGSGASRDRPIAADTSGDIPNSTDLPRDGPNGAESPRVGLGGIDSSRDRPNATNSSKDKPNGSGASRDRPNGTNSSGDRSNGADSSEGRPIGADASGDKPTGTDISEDRPNAANSSRDRSIDTNSSKDKPNGSGASRDRSKGSGASRDRSKGSDASRDRSKGSGVTWGKPNGTDSSGDRPNDVDSSRDQPSGADLSGDRLNGTNSSEDRPIGADASGDIPNSTDSPRDGPNGTDSPRVRPGGIDSSGDRPNSSDSFRLPETSEVSAGSSKPSTTNLNPYVKLERLDTLEEVVASTSASPCPCPAKRKLPARECREKRLKTQKKPTGLVSSTKRRKPKPKSVTSDGASQVPFKDRGLIEPLVKLEVSENEVLQVVDVGLPSDWVTLEEMAREMAFARGYYGSGSTAKRREKVDPKTVPVHIPSYIDSGSLERSEDGVWSGTQGGRDIRAFFCQYCPFLSTNKETVGRHQRAHLHKNPFQCPHCGETFHTNELKIYHVMMKHGSVATRP</sequence>
<protein>
    <submittedName>
        <fullName evidence="10">Uncharacterized protein</fullName>
    </submittedName>
</protein>
<keyword evidence="1" id="KW-0217">Developmental protein</keyword>
<evidence type="ECO:0000313" key="10">
    <source>
        <dbReference type="EMBL" id="CAD7250041.1"/>
    </source>
</evidence>
<accession>A0A7R9A9L8</accession>
<dbReference type="GO" id="GO:0006357">
    <property type="term" value="P:regulation of transcription by RNA polymerase II"/>
    <property type="evidence" value="ECO:0007669"/>
    <property type="project" value="TreeGrafter"/>
</dbReference>
<keyword evidence="6" id="KW-0863">Zinc-finger</keyword>
<dbReference type="GO" id="GO:0035167">
    <property type="term" value="P:larval lymph gland hemopoiesis"/>
    <property type="evidence" value="ECO:0007669"/>
    <property type="project" value="UniProtKB-ARBA"/>
</dbReference>
<dbReference type="Gene3D" id="3.30.160.60">
    <property type="entry name" value="Classic Zinc Finger"/>
    <property type="match status" value="1"/>
</dbReference>
<dbReference type="PROSITE" id="PS50157">
    <property type="entry name" value="ZINC_FINGER_C2H2_2"/>
    <property type="match status" value="1"/>
</dbReference>
<keyword evidence="3" id="KW-0524">Neurogenesis</keyword>
<keyword evidence="4" id="KW-0539">Nucleus</keyword>
<feature type="domain" description="BTB" evidence="8">
    <location>
        <begin position="30"/>
        <end position="95"/>
    </location>
</feature>
<dbReference type="InterPro" id="IPR000210">
    <property type="entry name" value="BTB/POZ_dom"/>
</dbReference>
<dbReference type="GO" id="GO:0007526">
    <property type="term" value="P:larval somatic muscle development"/>
    <property type="evidence" value="ECO:0007669"/>
    <property type="project" value="UniProtKB-ARBA"/>
</dbReference>
<dbReference type="Proteomes" id="UP000677054">
    <property type="component" value="Unassembled WGS sequence"/>
</dbReference>
<feature type="compositionally biased region" description="Basic and acidic residues" evidence="7">
    <location>
        <begin position="182"/>
        <end position="228"/>
    </location>
</feature>
<dbReference type="OrthoDB" id="10261408at2759"/>
<keyword evidence="11" id="KW-1185">Reference proteome</keyword>
<dbReference type="GO" id="GO:0005634">
    <property type="term" value="C:nucleus"/>
    <property type="evidence" value="ECO:0007669"/>
    <property type="project" value="TreeGrafter"/>
</dbReference>
<dbReference type="InterPro" id="IPR011333">
    <property type="entry name" value="SKP1/BTB/POZ_sf"/>
</dbReference>
<evidence type="ECO:0000313" key="11">
    <source>
        <dbReference type="Proteomes" id="UP000677054"/>
    </source>
</evidence>
<dbReference type="SUPFAM" id="SSF54695">
    <property type="entry name" value="POZ domain"/>
    <property type="match status" value="1"/>
</dbReference>
<dbReference type="GO" id="GO:0016199">
    <property type="term" value="P:axon midline choice point recognition"/>
    <property type="evidence" value="ECO:0007669"/>
    <property type="project" value="UniProtKB-ARBA"/>
</dbReference>
<dbReference type="AlphaFoldDB" id="A0A7R9A9L8"/>
<dbReference type="Pfam" id="PF00651">
    <property type="entry name" value="BTB"/>
    <property type="match status" value="1"/>
</dbReference>
<feature type="region of interest" description="Disordered" evidence="7">
    <location>
        <begin position="115"/>
        <end position="496"/>
    </location>
</feature>
<dbReference type="PANTHER" id="PTHR23110:SF111">
    <property type="entry name" value="LONGITUDINALS LACKING PROTEIN, ISOFORMS F_I_K_T"/>
    <property type="match status" value="1"/>
</dbReference>
<dbReference type="GO" id="GO:0048813">
    <property type="term" value="P:dendrite morphogenesis"/>
    <property type="evidence" value="ECO:0007669"/>
    <property type="project" value="UniProtKB-ARBA"/>
</dbReference>
<evidence type="ECO:0000259" key="8">
    <source>
        <dbReference type="PROSITE" id="PS50097"/>
    </source>
</evidence>
<dbReference type="SMART" id="SM00225">
    <property type="entry name" value="BTB"/>
    <property type="match status" value="1"/>
</dbReference>
<reference evidence="10" key="1">
    <citation type="submission" date="2020-11" db="EMBL/GenBank/DDBJ databases">
        <authorList>
            <person name="Tran Van P."/>
        </authorList>
    </citation>
    <scope>NUCLEOTIDE SEQUENCE</scope>
</reference>
<proteinExistence type="predicted"/>
<dbReference type="GO" id="GO:0045467">
    <property type="term" value="P:R7 cell development"/>
    <property type="evidence" value="ECO:0007669"/>
    <property type="project" value="UniProtKB-ARBA"/>
</dbReference>
<dbReference type="GO" id="GO:0045476">
    <property type="term" value="P:nurse cell apoptotic process"/>
    <property type="evidence" value="ECO:0007669"/>
    <property type="project" value="UniProtKB-ARBA"/>
</dbReference>
<dbReference type="PROSITE" id="PS00028">
    <property type="entry name" value="ZINC_FINGER_C2H2_1"/>
    <property type="match status" value="1"/>
</dbReference>
<feature type="compositionally biased region" description="Basic and acidic residues" evidence="7">
    <location>
        <begin position="323"/>
        <end position="378"/>
    </location>
</feature>
<dbReference type="SMART" id="SM00355">
    <property type="entry name" value="ZnF_C2H2"/>
    <property type="match status" value="2"/>
</dbReference>
<name>A0A7R9A9L8_9CRUS</name>
<evidence type="ECO:0000256" key="4">
    <source>
        <dbReference type="ARBA" id="ARBA00023242"/>
    </source>
</evidence>
<evidence type="ECO:0000256" key="1">
    <source>
        <dbReference type="ARBA" id="ARBA00022473"/>
    </source>
</evidence>
<feature type="domain" description="C2H2-type" evidence="9">
    <location>
        <begin position="666"/>
        <end position="693"/>
    </location>
</feature>
<keyword evidence="6" id="KW-0479">Metal-binding</keyword>
<keyword evidence="2" id="KW-0221">Differentiation</keyword>
<evidence type="ECO:0000259" key="9">
    <source>
        <dbReference type="PROSITE" id="PS50157"/>
    </source>
</evidence>
<feature type="compositionally biased region" description="Basic and acidic residues" evidence="7">
    <location>
        <begin position="123"/>
        <end position="168"/>
    </location>
</feature>
<organism evidence="10">
    <name type="scientific">Darwinula stevensoni</name>
    <dbReference type="NCBI Taxonomy" id="69355"/>
    <lineage>
        <taxon>Eukaryota</taxon>
        <taxon>Metazoa</taxon>
        <taxon>Ecdysozoa</taxon>
        <taxon>Arthropoda</taxon>
        <taxon>Crustacea</taxon>
        <taxon>Oligostraca</taxon>
        <taxon>Ostracoda</taxon>
        <taxon>Podocopa</taxon>
        <taxon>Podocopida</taxon>
        <taxon>Darwinulocopina</taxon>
        <taxon>Darwinuloidea</taxon>
        <taxon>Darwinulidae</taxon>
        <taxon>Darwinula</taxon>
    </lineage>
</organism>
<dbReference type="GO" id="GO:0008270">
    <property type="term" value="F:zinc ion binding"/>
    <property type="evidence" value="ECO:0007669"/>
    <property type="project" value="UniProtKB-KW"/>
</dbReference>
<feature type="region of interest" description="Disordered" evidence="7">
    <location>
        <begin position="528"/>
        <end position="565"/>
    </location>
</feature>
<feature type="compositionally biased region" description="Polar residues" evidence="7">
    <location>
        <begin position="288"/>
        <end position="301"/>
    </location>
</feature>
<feature type="compositionally biased region" description="Basic and acidic residues" evidence="7">
    <location>
        <begin position="262"/>
        <end position="287"/>
    </location>
</feature>